<dbReference type="Gene3D" id="2.60.40.10">
    <property type="entry name" value="Immunoglobulins"/>
    <property type="match status" value="1"/>
</dbReference>
<organism evidence="3 4">
    <name type="scientific">Desulfotignum phosphitoxidans DSM 13687</name>
    <dbReference type="NCBI Taxonomy" id="1286635"/>
    <lineage>
        <taxon>Bacteria</taxon>
        <taxon>Pseudomonadati</taxon>
        <taxon>Thermodesulfobacteriota</taxon>
        <taxon>Desulfobacteria</taxon>
        <taxon>Desulfobacterales</taxon>
        <taxon>Desulfobacteraceae</taxon>
        <taxon>Desulfotignum</taxon>
    </lineage>
</organism>
<evidence type="ECO:0000313" key="3">
    <source>
        <dbReference type="EMBL" id="EMS80691.1"/>
    </source>
</evidence>
<dbReference type="OrthoDB" id="9811945at2"/>
<sequence length="95" mass="10911">MSEKQQKKRRKKVVLSLHAPQADTVLLAGDFNQWHPEKHVLKKGKNGAWETRLMLSPDTYEYKFVVDGKWQTDPVNPRTCQNCFGTANNLLTVAE</sequence>
<dbReference type="InterPro" id="IPR014756">
    <property type="entry name" value="Ig_E-set"/>
</dbReference>
<dbReference type="CDD" id="cd02859">
    <property type="entry name" value="E_set_AMPKbeta_like_N"/>
    <property type="match status" value="1"/>
</dbReference>
<dbReference type="SUPFAM" id="SSF81296">
    <property type="entry name" value="E set domains"/>
    <property type="match status" value="1"/>
</dbReference>
<gene>
    <name evidence="3" type="primary">glgB2</name>
    <name evidence="3" type="ORF">Dpo_2c03870</name>
</gene>
<dbReference type="EMBL" id="APJX01000002">
    <property type="protein sequence ID" value="EMS80691.1"/>
    <property type="molecule type" value="Genomic_DNA"/>
</dbReference>
<comment type="similarity">
    <text evidence="1">Belongs to the 5'-AMP-activated protein kinase beta subunit family.</text>
</comment>
<dbReference type="PANTHER" id="PTHR10343:SF84">
    <property type="entry name" value="5'-AMP-ACTIVATED PROTEIN KINASE SUBUNIT BETA-1"/>
    <property type="match status" value="1"/>
</dbReference>
<evidence type="ECO:0000313" key="4">
    <source>
        <dbReference type="Proteomes" id="UP000014216"/>
    </source>
</evidence>
<dbReference type="PANTHER" id="PTHR10343">
    <property type="entry name" value="5'-AMP-ACTIVATED PROTEIN KINASE , BETA SUBUNIT"/>
    <property type="match status" value="1"/>
</dbReference>
<dbReference type="AlphaFoldDB" id="S0G7A4"/>
<dbReference type="Proteomes" id="UP000014216">
    <property type="component" value="Unassembled WGS sequence"/>
</dbReference>
<dbReference type="RefSeq" id="WP_006964958.1">
    <property type="nucleotide sequence ID" value="NZ_APJX01000002.1"/>
</dbReference>
<name>S0G7A4_9BACT</name>
<reference evidence="3 4" key="1">
    <citation type="journal article" date="2013" name="Genome Announc.">
        <title>Draft Genome Sequence of Desulfotignum phosphitoxidans DSM 13687 Strain FiPS-3.</title>
        <authorList>
            <person name="Poehlein A."/>
            <person name="Daniel R."/>
            <person name="Simeonova D.D."/>
        </authorList>
    </citation>
    <scope>NUCLEOTIDE SEQUENCE [LARGE SCALE GENOMIC DNA]</scope>
    <source>
        <strain evidence="3 4">DSM 13687</strain>
    </source>
</reference>
<accession>S0G7A4</accession>
<comment type="caution">
    <text evidence="3">The sequence shown here is derived from an EMBL/GenBank/DDBJ whole genome shotgun (WGS) entry which is preliminary data.</text>
</comment>
<dbReference type="InterPro" id="IPR050827">
    <property type="entry name" value="CRP1_MDG1_kinase"/>
</dbReference>
<evidence type="ECO:0000256" key="1">
    <source>
        <dbReference type="ARBA" id="ARBA00010926"/>
    </source>
</evidence>
<dbReference type="InterPro" id="IPR013783">
    <property type="entry name" value="Ig-like_fold"/>
</dbReference>
<protein>
    <submittedName>
        <fullName evidence="3">1,4-alpha-glucan-branching enzyme GlgB</fullName>
    </submittedName>
</protein>
<evidence type="ECO:0000259" key="2">
    <source>
        <dbReference type="Pfam" id="PF16561"/>
    </source>
</evidence>
<keyword evidence="4" id="KW-1185">Reference proteome</keyword>
<dbReference type="Pfam" id="PF16561">
    <property type="entry name" value="AMPK1_CBM"/>
    <property type="match status" value="1"/>
</dbReference>
<feature type="domain" description="AMP-activated protein kinase glycogen-binding" evidence="2">
    <location>
        <begin position="21"/>
        <end position="94"/>
    </location>
</feature>
<dbReference type="InterPro" id="IPR032640">
    <property type="entry name" value="AMPK1_CBM"/>
</dbReference>
<proteinExistence type="inferred from homology"/>